<evidence type="ECO:0000259" key="1">
    <source>
        <dbReference type="Pfam" id="PF04865"/>
    </source>
</evidence>
<dbReference type="InterPro" id="IPR052399">
    <property type="entry name" value="Phage_Baseplate_Assmbl_Protein"/>
</dbReference>
<proteinExistence type="predicted"/>
<sequence length="392" mass="43155">MAIKFGLTNRGYIAPTFAEWLDDIEDDFRSRFGDDIVITSNSNFGILARIFAWRLTEISQQMEYVYNSGFYSTAMDSALDRLGSNIGIFRKVARPAHTDIKIQTDGEYLVQAGEQFETDDGIVFDLTQDVVTTQDKDGNWFGTGPLESEETGAMNNVEANTIVNLSDPDENVLAVTNPEKVSDGQDDEDDETFRQRLIMENSAKPGPTENGIKSALYNLVGVRDVSIVPNDTDHVDMYGNLPESVHIYILGGNKQDIADTLVNRLPAGCVLNGSQVVDTVDVSGNKKTIKFDFATDKPIFVKVNVRTNDAWNVDSGATDIKQQVAQFISRLEMGQTVFLTKLYPIVYDINGVEEATVEIGTSKDNLSGNDVPIDLFEAPSCDVANIEVVVDG</sequence>
<dbReference type="PANTHER" id="PTHR37829:SF3">
    <property type="entry name" value="PROTEIN JAYE-RELATED"/>
    <property type="match status" value="1"/>
</dbReference>
<dbReference type="EMBL" id="BAAAAK010000001">
    <property type="protein sequence ID" value="GAA0041752.1"/>
    <property type="molecule type" value="Genomic_DNA"/>
</dbReference>
<gene>
    <name evidence="2" type="ORF">LATKL145_01620</name>
</gene>
<accession>A0ABC9VKP1</accession>
<reference evidence="3" key="2">
    <citation type="submission" date="2024-01" db="EMBL/GenBank/DDBJ databases">
        <title>Draft genome sequence of Lactobacillus amylovorus strain TKL145.</title>
        <authorList>
            <person name="Tohno M."/>
            <person name="Tanizawa Y."/>
        </authorList>
    </citation>
    <scope>NUCLEOTIDE SEQUENCE [LARGE SCALE GENOMIC DNA]</scope>
    <source>
        <strain evidence="3">TKL145</strain>
    </source>
</reference>
<dbReference type="PANTHER" id="PTHR37829">
    <property type="entry name" value="PHAGE-LIKE ELEMENT PBSX PROTEIN XKDT"/>
    <property type="match status" value="1"/>
</dbReference>
<dbReference type="Pfam" id="PF04865">
    <property type="entry name" value="Baseplate_J"/>
    <property type="match status" value="1"/>
</dbReference>
<dbReference type="InterPro" id="IPR006949">
    <property type="entry name" value="Barrel_Baseplate_J-like"/>
</dbReference>
<organism evidence="2 3">
    <name type="scientific">Lactobacillus amylovorus subsp. animalium</name>
    <dbReference type="NCBI Taxonomy" id="3378536"/>
    <lineage>
        <taxon>Bacteria</taxon>
        <taxon>Bacillati</taxon>
        <taxon>Bacillota</taxon>
        <taxon>Bacilli</taxon>
        <taxon>Lactobacillales</taxon>
        <taxon>Lactobacillaceae</taxon>
        <taxon>Lactobacillus</taxon>
    </lineage>
</organism>
<evidence type="ECO:0000313" key="2">
    <source>
        <dbReference type="EMBL" id="GAA0041752.1"/>
    </source>
</evidence>
<reference evidence="2 3" key="1">
    <citation type="journal article" date="2024" name="Int. J. Syst. Evol. Microbiol.">
        <title>Proposal of Lactobacillus amylovorus subsp. animalis subsp. nov. and an emended description of Lactobacillus amylovorus.</title>
        <authorList>
            <person name="Yamane K."/>
            <person name="Tanizawa Y."/>
            <person name="Kobayashi H."/>
            <person name="Kamizono T."/>
            <person name="Kojima Y."/>
            <person name="Takagi H."/>
            <person name="Tohno M."/>
        </authorList>
    </citation>
    <scope>NUCLEOTIDE SEQUENCE [LARGE SCALE GENOMIC DNA]</scope>
    <source>
        <strain evidence="2 3">TKL145</strain>
    </source>
</reference>
<dbReference type="Proteomes" id="UP001437574">
    <property type="component" value="Unassembled WGS sequence"/>
</dbReference>
<dbReference type="Pfam" id="PF03434">
    <property type="entry name" value="DUF276"/>
    <property type="match status" value="1"/>
</dbReference>
<dbReference type="RefSeq" id="WP_353302395.1">
    <property type="nucleotide sequence ID" value="NZ_BAAAAK010000001.1"/>
</dbReference>
<comment type="caution">
    <text evidence="2">The sequence shown here is derived from an EMBL/GenBank/DDBJ whole genome shotgun (WGS) entry which is preliminary data.</text>
</comment>
<dbReference type="AlphaFoldDB" id="A0ABC9VKP1"/>
<evidence type="ECO:0000313" key="3">
    <source>
        <dbReference type="Proteomes" id="UP001437574"/>
    </source>
</evidence>
<dbReference type="InterPro" id="IPR005096">
    <property type="entry name" value="DUF276"/>
</dbReference>
<feature type="domain" description="Baseplate protein J-like barrel" evidence="1">
    <location>
        <begin position="107"/>
        <end position="184"/>
    </location>
</feature>
<protein>
    <submittedName>
        <fullName evidence="2">Baseplate J/gp47 family protein</fullName>
    </submittedName>
</protein>
<name>A0ABC9VKP1_LACAM</name>